<feature type="region of interest" description="Disordered" evidence="1">
    <location>
        <begin position="322"/>
        <end position="449"/>
    </location>
</feature>
<dbReference type="Proteomes" id="UP001470230">
    <property type="component" value="Unassembled WGS sequence"/>
</dbReference>
<sequence>MKTNIQQPQNNPTLKDYETIFSSSEDALDFTNTISNLFPDYIRNKKIDTNVFSDHKISNQNNSNTNDGSEFQKELNSQISFLCNLKQTLDPYSKDKNSNKPTIDSNLDNPDSNQTKLSPFVKVDVVDAIVDSIVISTLIPFTSGELKNSRFIYDTITSKKISSISKEIIDSDKVQKLVQKRIFLLSIGKLRPTPEEAEKRKKRFIPASKLNIKSILKNPIPQGNTHLISNADVTKDKNDFDDNSKSNEKADLSNHPPKNSSRRVHFIPEKGDTIPANAVVFDYKESAKLMKKTREEEKAIRRREEEFMKKVKNDFISKQKTTKNKYFSSTPSSTYDYSIALKPKPKPRSRSAKAKPSKPKTTNPSSSLYPSYYSPKTKSSVISNSIDKDDRIRRKVPLRSPSPQVSFRSQYDENSNVMRKGKSSGLKEKPKTKPKSKQTRPKPRTGHEY</sequence>
<evidence type="ECO:0000256" key="1">
    <source>
        <dbReference type="SAM" id="MobiDB-lite"/>
    </source>
</evidence>
<protein>
    <submittedName>
        <fullName evidence="2">Uncharacterized protein</fullName>
    </submittedName>
</protein>
<evidence type="ECO:0000313" key="3">
    <source>
        <dbReference type="Proteomes" id="UP001470230"/>
    </source>
</evidence>
<gene>
    <name evidence="2" type="ORF">M9Y10_011550</name>
</gene>
<accession>A0ABR2IKT4</accession>
<organism evidence="2 3">
    <name type="scientific">Tritrichomonas musculus</name>
    <dbReference type="NCBI Taxonomy" id="1915356"/>
    <lineage>
        <taxon>Eukaryota</taxon>
        <taxon>Metamonada</taxon>
        <taxon>Parabasalia</taxon>
        <taxon>Tritrichomonadida</taxon>
        <taxon>Tritrichomonadidae</taxon>
        <taxon>Tritrichomonas</taxon>
    </lineage>
</organism>
<feature type="compositionally biased region" description="Polar residues" evidence="1">
    <location>
        <begin position="401"/>
        <end position="417"/>
    </location>
</feature>
<proteinExistence type="predicted"/>
<evidence type="ECO:0000313" key="2">
    <source>
        <dbReference type="EMBL" id="KAK8863859.1"/>
    </source>
</evidence>
<feature type="compositionally biased region" description="Low complexity" evidence="1">
    <location>
        <begin position="359"/>
        <end position="380"/>
    </location>
</feature>
<comment type="caution">
    <text evidence="2">The sequence shown here is derived from an EMBL/GenBank/DDBJ whole genome shotgun (WGS) entry which is preliminary data.</text>
</comment>
<feature type="compositionally biased region" description="Basic residues" evidence="1">
    <location>
        <begin position="343"/>
        <end position="358"/>
    </location>
</feature>
<feature type="compositionally biased region" description="Basic residues" evidence="1">
    <location>
        <begin position="432"/>
        <end position="449"/>
    </location>
</feature>
<feature type="region of interest" description="Disordered" evidence="1">
    <location>
        <begin position="226"/>
        <end position="269"/>
    </location>
</feature>
<feature type="region of interest" description="Disordered" evidence="1">
    <location>
        <begin position="92"/>
        <end position="111"/>
    </location>
</feature>
<name>A0ABR2IKT4_9EUKA</name>
<feature type="compositionally biased region" description="Polar residues" evidence="1">
    <location>
        <begin position="99"/>
        <end position="111"/>
    </location>
</feature>
<reference evidence="2 3" key="1">
    <citation type="submission" date="2024-04" db="EMBL/GenBank/DDBJ databases">
        <title>Tritrichomonas musculus Genome.</title>
        <authorList>
            <person name="Alves-Ferreira E."/>
            <person name="Grigg M."/>
            <person name="Lorenzi H."/>
            <person name="Galac M."/>
        </authorList>
    </citation>
    <scope>NUCLEOTIDE SEQUENCE [LARGE SCALE GENOMIC DNA]</scope>
    <source>
        <strain evidence="2 3">EAF2021</strain>
    </source>
</reference>
<dbReference type="EMBL" id="JAPFFF010000017">
    <property type="protein sequence ID" value="KAK8863859.1"/>
    <property type="molecule type" value="Genomic_DNA"/>
</dbReference>
<feature type="compositionally biased region" description="Polar residues" evidence="1">
    <location>
        <begin position="322"/>
        <end position="336"/>
    </location>
</feature>
<keyword evidence="3" id="KW-1185">Reference proteome</keyword>
<feature type="compositionally biased region" description="Basic and acidic residues" evidence="1">
    <location>
        <begin position="233"/>
        <end position="252"/>
    </location>
</feature>